<sequence length="188" mass="18726">MNLPNPMRALFVPVAAIAFSLAACSSPSDNEASTATSDKSSGAAANGGLPQIQPADEPTRGGDGTPIELAALGEADLVGARLKGELGCSFAADAATPPILFAKGNVATQDPARGIVKVGDTIAPIAVTGGYDAMVDGANFFSEGLQLRVALTGAAQGGGESPPRPATLTLNRADGARRVIAGLWQCGP</sequence>
<keyword evidence="2" id="KW-0732">Signal</keyword>
<feature type="signal peptide" evidence="2">
    <location>
        <begin position="1"/>
        <end position="25"/>
    </location>
</feature>
<dbReference type="RefSeq" id="WP_088442801.1">
    <property type="nucleotide sequence ID" value="NZ_BMMC01000008.1"/>
</dbReference>
<protein>
    <submittedName>
        <fullName evidence="3">Uncharacterized protein</fullName>
    </submittedName>
</protein>
<name>A0A246JQU9_9SPHN</name>
<feature type="chain" id="PRO_5013258686" evidence="2">
    <location>
        <begin position="26"/>
        <end position="188"/>
    </location>
</feature>
<evidence type="ECO:0000256" key="2">
    <source>
        <dbReference type="SAM" id="SignalP"/>
    </source>
</evidence>
<dbReference type="Proteomes" id="UP000197361">
    <property type="component" value="Unassembled WGS sequence"/>
</dbReference>
<dbReference type="OrthoDB" id="7190642at2"/>
<dbReference type="AlphaFoldDB" id="A0A246JQU9"/>
<proteinExistence type="predicted"/>
<feature type="compositionally biased region" description="Polar residues" evidence="1">
    <location>
        <begin position="28"/>
        <end position="40"/>
    </location>
</feature>
<dbReference type="EMBL" id="NISK01000004">
    <property type="protein sequence ID" value="OWQ94725.1"/>
    <property type="molecule type" value="Genomic_DNA"/>
</dbReference>
<organism evidence="3 4">
    <name type="scientific">Sphingopyxis bauzanensis</name>
    <dbReference type="NCBI Taxonomy" id="651663"/>
    <lineage>
        <taxon>Bacteria</taxon>
        <taxon>Pseudomonadati</taxon>
        <taxon>Pseudomonadota</taxon>
        <taxon>Alphaproteobacteria</taxon>
        <taxon>Sphingomonadales</taxon>
        <taxon>Sphingomonadaceae</taxon>
        <taxon>Sphingopyxis</taxon>
    </lineage>
</organism>
<keyword evidence="4" id="KW-1185">Reference proteome</keyword>
<evidence type="ECO:0000313" key="3">
    <source>
        <dbReference type="EMBL" id="OWQ94725.1"/>
    </source>
</evidence>
<evidence type="ECO:0000313" key="4">
    <source>
        <dbReference type="Proteomes" id="UP000197361"/>
    </source>
</evidence>
<comment type="caution">
    <text evidence="3">The sequence shown here is derived from an EMBL/GenBank/DDBJ whole genome shotgun (WGS) entry which is preliminary data.</text>
</comment>
<evidence type="ECO:0000256" key="1">
    <source>
        <dbReference type="SAM" id="MobiDB-lite"/>
    </source>
</evidence>
<gene>
    <name evidence="3" type="ORF">CDQ92_16820</name>
</gene>
<reference evidence="3 4" key="1">
    <citation type="journal article" date="2010" name="Int. J. Syst. Evol. Microbiol.">
        <title>Sphingopyxis bauzanensis sp. nov., a psychrophilic bacterium isolated from soil.</title>
        <authorList>
            <person name="Zhang D.C."/>
            <person name="Liu H.C."/>
            <person name="Xin Y.H."/>
            <person name="Zhou Y.G."/>
            <person name="Schinner F."/>
            <person name="Margesin R."/>
        </authorList>
    </citation>
    <scope>NUCLEOTIDE SEQUENCE [LARGE SCALE GENOMIC DNA]</scope>
    <source>
        <strain evidence="3 4">DSM 22271</strain>
    </source>
</reference>
<accession>A0A246JQU9</accession>
<feature type="region of interest" description="Disordered" evidence="1">
    <location>
        <begin position="28"/>
        <end position="66"/>
    </location>
</feature>